<dbReference type="EMBL" id="CP015136">
    <property type="protein sequence ID" value="AMY08763.1"/>
    <property type="molecule type" value="Genomic_DNA"/>
</dbReference>
<dbReference type="InterPro" id="IPR010496">
    <property type="entry name" value="AL/BT2_dom"/>
</dbReference>
<name>A0A143PKH9_LUTPR</name>
<protein>
    <submittedName>
        <fullName evidence="4">Hydroxypyruvate isomerase</fullName>
    </submittedName>
</protein>
<keyword evidence="4" id="KW-0670">Pyruvate</keyword>
<reference evidence="4 5" key="1">
    <citation type="journal article" date="2016" name="Genome Announc.">
        <title>First Complete Genome Sequence of a Subdivision 6 Acidobacterium Strain.</title>
        <authorList>
            <person name="Huang S."/>
            <person name="Vieira S."/>
            <person name="Bunk B."/>
            <person name="Riedel T."/>
            <person name="Sproer C."/>
            <person name="Overmann J."/>
        </authorList>
    </citation>
    <scope>NUCLEOTIDE SEQUENCE [LARGE SCALE GENOMIC DNA]</scope>
    <source>
        <strain evidence="5">DSM 100886 HEG_-6_39</strain>
    </source>
</reference>
<feature type="chain" id="PRO_5007511536" evidence="1">
    <location>
        <begin position="19"/>
        <end position="506"/>
    </location>
</feature>
<gene>
    <name evidence="4" type="ORF">LuPra_01968</name>
</gene>
<organism evidence="4 5">
    <name type="scientific">Luteitalea pratensis</name>
    <dbReference type="NCBI Taxonomy" id="1855912"/>
    <lineage>
        <taxon>Bacteria</taxon>
        <taxon>Pseudomonadati</taxon>
        <taxon>Acidobacteriota</taxon>
        <taxon>Vicinamibacteria</taxon>
        <taxon>Vicinamibacterales</taxon>
        <taxon>Vicinamibacteraceae</taxon>
        <taxon>Luteitalea</taxon>
    </lineage>
</organism>
<evidence type="ECO:0000259" key="2">
    <source>
        <dbReference type="Pfam" id="PF01261"/>
    </source>
</evidence>
<dbReference type="RefSeq" id="WP_110170575.1">
    <property type="nucleotide sequence ID" value="NZ_CP015136.1"/>
</dbReference>
<dbReference type="AlphaFoldDB" id="A0A143PKH9"/>
<feature type="signal peptide" evidence="1">
    <location>
        <begin position="1"/>
        <end position="18"/>
    </location>
</feature>
<evidence type="ECO:0000313" key="4">
    <source>
        <dbReference type="EMBL" id="AMY08763.1"/>
    </source>
</evidence>
<keyword evidence="1" id="KW-0732">Signal</keyword>
<dbReference type="Proteomes" id="UP000076079">
    <property type="component" value="Chromosome"/>
</dbReference>
<sequence precursor="true">MTALLALVLLLSSAPAFAGRAAFADASAPRPEFFVFDNGVGRGSWTPEQQAQTLKELGYDGISYNYTTPEDLARWQKAFAAVDLKIYGLYLYTYIDRAEAFDPRLPEAVAMLKGTPTTIWITVQKPKSASADDEARAVAVVQRVADLAKPHGVQVALYGHAGFYVEHALDSARVVAKAHRSNLGATINLCHEYMSGVGDKVDAAVEAVAAKATRVSINGVDVAAKNYITRLDQGDFDLVAYLRKLRAAGYTGPIGLQAYNVPGDPRQNLAANIATWRRIAAQLDEGAAGATAQNVLTAKEKADGWKLLFDGKTTTGWKGFAKQSFPTEGWVVEAGTIKGLGRKGGDIITTTAYGDFEFAWDWRLSFQGNSGVKYFVDETRGNAGGAIGHEYQTIDDDNYTVMSLTERQKTGAWYDVIPPAKTAARPVGEWNSSRLVVRGTTVEHWLNGTLVLAYDMTSVEAARGIATSKFKDVKGFADKIRTPILLQDHDTVVWFRNLKVRELGSR</sequence>
<dbReference type="Gene3D" id="2.60.120.560">
    <property type="entry name" value="Exo-inulinase, domain 1"/>
    <property type="match status" value="1"/>
</dbReference>
<dbReference type="GO" id="GO:0016853">
    <property type="term" value="F:isomerase activity"/>
    <property type="evidence" value="ECO:0007669"/>
    <property type="project" value="UniProtKB-KW"/>
</dbReference>
<dbReference type="SUPFAM" id="SSF51658">
    <property type="entry name" value="Xylose isomerase-like"/>
    <property type="match status" value="1"/>
</dbReference>
<keyword evidence="4" id="KW-0413">Isomerase</keyword>
<keyword evidence="5" id="KW-1185">Reference proteome</keyword>
<dbReference type="KEGG" id="abac:LuPra_01968"/>
<proteinExistence type="predicted"/>
<feature type="domain" description="Xylose isomerase-like TIM barrel" evidence="2">
    <location>
        <begin position="54"/>
        <end position="277"/>
    </location>
</feature>
<dbReference type="STRING" id="1855912.LuPra_01968"/>
<feature type="domain" description="3-keto-alpha-glucoside-1,2-lyase/3-keto-2-hydroxy-glucal hydratase" evidence="3">
    <location>
        <begin position="304"/>
        <end position="501"/>
    </location>
</feature>
<dbReference type="OrthoDB" id="9814708at2"/>
<dbReference type="GO" id="GO:0016787">
    <property type="term" value="F:hydrolase activity"/>
    <property type="evidence" value="ECO:0007669"/>
    <property type="project" value="InterPro"/>
</dbReference>
<dbReference type="PATRIC" id="fig|1813736.3.peg.2066"/>
<dbReference type="InterPro" id="IPR013022">
    <property type="entry name" value="Xyl_isomerase-like_TIM-brl"/>
</dbReference>
<accession>A0A143PKH9</accession>
<evidence type="ECO:0000313" key="5">
    <source>
        <dbReference type="Proteomes" id="UP000076079"/>
    </source>
</evidence>
<evidence type="ECO:0000256" key="1">
    <source>
        <dbReference type="SAM" id="SignalP"/>
    </source>
</evidence>
<dbReference type="PANTHER" id="PTHR12110">
    <property type="entry name" value="HYDROXYPYRUVATE ISOMERASE"/>
    <property type="match status" value="1"/>
</dbReference>
<dbReference type="Pfam" id="PF06439">
    <property type="entry name" value="3keto-disac_hyd"/>
    <property type="match status" value="1"/>
</dbReference>
<evidence type="ECO:0000259" key="3">
    <source>
        <dbReference type="Pfam" id="PF06439"/>
    </source>
</evidence>
<dbReference type="InterPro" id="IPR036237">
    <property type="entry name" value="Xyl_isomerase-like_sf"/>
</dbReference>
<reference evidence="5" key="2">
    <citation type="submission" date="2016-04" db="EMBL/GenBank/DDBJ databases">
        <title>First Complete Genome Sequence of a Subdivision 6 Acidobacterium.</title>
        <authorList>
            <person name="Huang S."/>
            <person name="Vieira S."/>
            <person name="Bunk B."/>
            <person name="Riedel T."/>
            <person name="Sproeer C."/>
            <person name="Overmann J."/>
        </authorList>
    </citation>
    <scope>NUCLEOTIDE SEQUENCE [LARGE SCALE GENOMIC DNA]</scope>
    <source>
        <strain evidence="5">DSM 100886 HEG_-6_39</strain>
    </source>
</reference>
<dbReference type="InterPro" id="IPR050312">
    <property type="entry name" value="IolE/XylAMocC-like"/>
</dbReference>
<dbReference type="Gene3D" id="3.20.20.150">
    <property type="entry name" value="Divalent-metal-dependent TIM barrel enzymes"/>
    <property type="match status" value="1"/>
</dbReference>
<dbReference type="Pfam" id="PF01261">
    <property type="entry name" value="AP_endonuc_2"/>
    <property type="match status" value="1"/>
</dbReference>